<name>A0A915CMM0_9BILA</name>
<proteinExistence type="predicted"/>
<dbReference type="WBParaSite" id="jg10705">
    <property type="protein sequence ID" value="jg10705"/>
    <property type="gene ID" value="jg10705"/>
</dbReference>
<dbReference type="InterPro" id="IPR052035">
    <property type="entry name" value="ZnF_BED_domain_contain"/>
</dbReference>
<dbReference type="PANTHER" id="PTHR46481:SF10">
    <property type="entry name" value="ZINC FINGER BED DOMAIN-CONTAINING PROTEIN 39"/>
    <property type="match status" value="1"/>
</dbReference>
<evidence type="ECO:0000256" key="1">
    <source>
        <dbReference type="ARBA" id="ARBA00004123"/>
    </source>
</evidence>
<dbReference type="InterPro" id="IPR008906">
    <property type="entry name" value="HATC_C_dom"/>
</dbReference>
<dbReference type="PANTHER" id="PTHR46481">
    <property type="entry name" value="ZINC FINGER BED DOMAIN-CONTAINING PROTEIN 4"/>
    <property type="match status" value="1"/>
</dbReference>
<feature type="region of interest" description="Disordered" evidence="6">
    <location>
        <begin position="1"/>
        <end position="24"/>
    </location>
</feature>
<sequence>MSFSVQVSPSSQTSSGKKRNGGANRGPVWNFFREEIEPNGVVVVRCRECRQSFKHPSKASTLSYHWKSKHSEKEQPSTKLGNCAQLKTKKDKIKNSLTDALAIPSYPINMFLHPSMRNLFKAMNSDIELPTSKNTLKDMLMDKCSAVKKRMKNALENIPVRPSITCDVWSDSSMKHAYLVDPNCDWAEYEQVTWQAELQENNLITAEPMSELDLLLSEIADEQLKKRQEEEGTYSEAKSWLKSILTRGMAARASCATPIDPLKYWSNMLCTEYRSVAVSALEVLSVPATSASIERVFSLAGLATRNQRNRTMIDLLNAQLIVYCNQLGKNI</sequence>
<accession>A0A915CMM0</accession>
<evidence type="ECO:0000256" key="6">
    <source>
        <dbReference type="SAM" id="MobiDB-lite"/>
    </source>
</evidence>
<evidence type="ECO:0000256" key="2">
    <source>
        <dbReference type="ARBA" id="ARBA00022723"/>
    </source>
</evidence>
<evidence type="ECO:0000256" key="3">
    <source>
        <dbReference type="ARBA" id="ARBA00022771"/>
    </source>
</evidence>
<evidence type="ECO:0000313" key="9">
    <source>
        <dbReference type="WBParaSite" id="jg10705"/>
    </source>
</evidence>
<evidence type="ECO:0000313" key="8">
    <source>
        <dbReference type="Proteomes" id="UP000887574"/>
    </source>
</evidence>
<dbReference type="SMART" id="SM00614">
    <property type="entry name" value="ZnF_BED"/>
    <property type="match status" value="1"/>
</dbReference>
<keyword evidence="4" id="KW-0862">Zinc</keyword>
<dbReference type="InterPro" id="IPR012337">
    <property type="entry name" value="RNaseH-like_sf"/>
</dbReference>
<evidence type="ECO:0000256" key="5">
    <source>
        <dbReference type="ARBA" id="ARBA00023242"/>
    </source>
</evidence>
<keyword evidence="5" id="KW-0539">Nucleus</keyword>
<feature type="domain" description="HAT C-terminal dimerisation" evidence="7">
    <location>
        <begin position="257"/>
        <end position="323"/>
    </location>
</feature>
<protein>
    <submittedName>
        <fullName evidence="9">HAT C-terminal dimerisation domain-containing protein</fullName>
    </submittedName>
</protein>
<evidence type="ECO:0000256" key="4">
    <source>
        <dbReference type="ARBA" id="ARBA00022833"/>
    </source>
</evidence>
<keyword evidence="8" id="KW-1185">Reference proteome</keyword>
<reference evidence="9" key="1">
    <citation type="submission" date="2022-11" db="UniProtKB">
        <authorList>
            <consortium name="WormBaseParasite"/>
        </authorList>
    </citation>
    <scope>IDENTIFICATION</scope>
</reference>
<dbReference type="GO" id="GO:0046983">
    <property type="term" value="F:protein dimerization activity"/>
    <property type="evidence" value="ECO:0007669"/>
    <property type="project" value="InterPro"/>
</dbReference>
<keyword evidence="3" id="KW-0863">Zinc-finger</keyword>
<dbReference type="AlphaFoldDB" id="A0A915CMM0"/>
<dbReference type="GO" id="GO:0005634">
    <property type="term" value="C:nucleus"/>
    <property type="evidence" value="ECO:0007669"/>
    <property type="project" value="UniProtKB-SubCell"/>
</dbReference>
<dbReference type="Proteomes" id="UP000887574">
    <property type="component" value="Unplaced"/>
</dbReference>
<dbReference type="Pfam" id="PF05699">
    <property type="entry name" value="Dimer_Tnp_hAT"/>
    <property type="match status" value="1"/>
</dbReference>
<dbReference type="GO" id="GO:0008270">
    <property type="term" value="F:zinc ion binding"/>
    <property type="evidence" value="ECO:0007669"/>
    <property type="project" value="UniProtKB-KW"/>
</dbReference>
<organism evidence="8 9">
    <name type="scientific">Ditylenchus dipsaci</name>
    <dbReference type="NCBI Taxonomy" id="166011"/>
    <lineage>
        <taxon>Eukaryota</taxon>
        <taxon>Metazoa</taxon>
        <taxon>Ecdysozoa</taxon>
        <taxon>Nematoda</taxon>
        <taxon>Chromadorea</taxon>
        <taxon>Rhabditida</taxon>
        <taxon>Tylenchina</taxon>
        <taxon>Tylenchomorpha</taxon>
        <taxon>Sphaerularioidea</taxon>
        <taxon>Anguinidae</taxon>
        <taxon>Anguininae</taxon>
        <taxon>Ditylenchus</taxon>
    </lineage>
</organism>
<feature type="region of interest" description="Disordered" evidence="6">
    <location>
        <begin position="60"/>
        <end position="80"/>
    </location>
</feature>
<comment type="subcellular location">
    <subcellularLocation>
        <location evidence="1">Nucleus</location>
    </subcellularLocation>
</comment>
<dbReference type="SUPFAM" id="SSF53098">
    <property type="entry name" value="Ribonuclease H-like"/>
    <property type="match status" value="1"/>
</dbReference>
<feature type="compositionally biased region" description="Low complexity" evidence="6">
    <location>
        <begin position="1"/>
        <end position="15"/>
    </location>
</feature>
<keyword evidence="2" id="KW-0479">Metal-binding</keyword>
<evidence type="ECO:0000259" key="7">
    <source>
        <dbReference type="Pfam" id="PF05699"/>
    </source>
</evidence>